<name>A0AAD1UAT3_EUPCR</name>
<dbReference type="Proteomes" id="UP001295684">
    <property type="component" value="Unassembled WGS sequence"/>
</dbReference>
<dbReference type="PROSITE" id="PS50067">
    <property type="entry name" value="KINESIN_MOTOR_2"/>
    <property type="match status" value="1"/>
</dbReference>
<keyword evidence="5" id="KW-1185">Reference proteome</keyword>
<keyword evidence="1" id="KW-0505">Motor protein</keyword>
<dbReference type="InterPro" id="IPR027640">
    <property type="entry name" value="Kinesin-like_fam"/>
</dbReference>
<evidence type="ECO:0000313" key="4">
    <source>
        <dbReference type="EMBL" id="CAI2364535.1"/>
    </source>
</evidence>
<sequence length="523" mass="60072">MESTDSEHFSLTDLPEAVETMSNSQILKLRSKLVKLKKMLKENNCGNVKIGYLQQCIRAQKHKNLLQMIKTEKAKAALLTKEAKLEDQALLLQEKEDKLQAKKEELKLRQASVERMREKKQAVEDTLMQDSDQLKSDAAKLQTKITEFSTKKETGYSRFLRNTVQELRGNIRVLCRVRAGPEEGVRVRNDHLVEVTLESKRCLKGMKVGKEKGYEPKERFVFDHCFVQGSTQEEVFCEVQNLVTNALDGYKVCIFAYGQTGSGKTYTMEGEYHERQLYGIIPRTVVHIFDLLSQREKDQWRFEIQCCFQEIYMNQIRDLLDPENCMTQMNKASSYEPTLVKVYSTESEEKQTPVTEIFDLLKTARENRVTSDNKFNARSSRSHSIFQLFINSVQENSEKKVKFEGCVNLIDLAGSERLHKTQNVSKKVLEESKAINYSLSCLKDVIQAISSNSSTEDQEVENENHVPFRNSKLTYFLKPQLTSESAKTLMIVNASSESAHIPETINSLRFATEVNKCVVSRSR</sequence>
<dbReference type="InterPro" id="IPR027417">
    <property type="entry name" value="P-loop_NTPase"/>
</dbReference>
<dbReference type="GO" id="GO:0003777">
    <property type="term" value="F:microtubule motor activity"/>
    <property type="evidence" value="ECO:0007669"/>
    <property type="project" value="InterPro"/>
</dbReference>
<proteinExistence type="inferred from homology"/>
<reference evidence="4" key="1">
    <citation type="submission" date="2023-07" db="EMBL/GenBank/DDBJ databases">
        <authorList>
            <consortium name="AG Swart"/>
            <person name="Singh M."/>
            <person name="Singh A."/>
            <person name="Seah K."/>
            <person name="Emmerich C."/>
        </authorList>
    </citation>
    <scope>NUCLEOTIDE SEQUENCE</scope>
    <source>
        <strain evidence="4">DP1</strain>
    </source>
</reference>
<dbReference type="PANTHER" id="PTHR47972">
    <property type="entry name" value="KINESIN-LIKE PROTEIN KLP-3"/>
    <property type="match status" value="1"/>
</dbReference>
<feature type="domain" description="Kinesin motor" evidence="3">
    <location>
        <begin position="170"/>
        <end position="517"/>
    </location>
</feature>
<feature type="binding site" evidence="1">
    <location>
        <begin position="258"/>
        <end position="265"/>
    </location>
    <ligand>
        <name>ATP</name>
        <dbReference type="ChEBI" id="CHEBI:30616"/>
    </ligand>
</feature>
<dbReference type="GO" id="GO:0007018">
    <property type="term" value="P:microtubule-based movement"/>
    <property type="evidence" value="ECO:0007669"/>
    <property type="project" value="InterPro"/>
</dbReference>
<evidence type="ECO:0000256" key="1">
    <source>
        <dbReference type="PROSITE-ProRule" id="PRU00283"/>
    </source>
</evidence>
<keyword evidence="1" id="KW-0067">ATP-binding</keyword>
<dbReference type="GO" id="GO:0008017">
    <property type="term" value="F:microtubule binding"/>
    <property type="evidence" value="ECO:0007669"/>
    <property type="project" value="InterPro"/>
</dbReference>
<dbReference type="InterPro" id="IPR001752">
    <property type="entry name" value="Kinesin_motor_dom"/>
</dbReference>
<dbReference type="SMART" id="SM00129">
    <property type="entry name" value="KISc"/>
    <property type="match status" value="1"/>
</dbReference>
<dbReference type="PRINTS" id="PR00380">
    <property type="entry name" value="KINESINHEAVY"/>
</dbReference>
<organism evidence="4 5">
    <name type="scientific">Euplotes crassus</name>
    <dbReference type="NCBI Taxonomy" id="5936"/>
    <lineage>
        <taxon>Eukaryota</taxon>
        <taxon>Sar</taxon>
        <taxon>Alveolata</taxon>
        <taxon>Ciliophora</taxon>
        <taxon>Intramacronucleata</taxon>
        <taxon>Spirotrichea</taxon>
        <taxon>Hypotrichia</taxon>
        <taxon>Euplotida</taxon>
        <taxon>Euplotidae</taxon>
        <taxon>Moneuplotes</taxon>
    </lineage>
</organism>
<dbReference type="GO" id="GO:0005524">
    <property type="term" value="F:ATP binding"/>
    <property type="evidence" value="ECO:0007669"/>
    <property type="project" value="UniProtKB-UniRule"/>
</dbReference>
<protein>
    <recommendedName>
        <fullName evidence="3">Kinesin motor domain-containing protein</fullName>
    </recommendedName>
</protein>
<comment type="caution">
    <text evidence="4">The sequence shown here is derived from an EMBL/GenBank/DDBJ whole genome shotgun (WGS) entry which is preliminary data.</text>
</comment>
<dbReference type="SUPFAM" id="SSF52540">
    <property type="entry name" value="P-loop containing nucleoside triphosphate hydrolases"/>
    <property type="match status" value="1"/>
</dbReference>
<dbReference type="EMBL" id="CAMPGE010005689">
    <property type="protein sequence ID" value="CAI2364535.1"/>
    <property type="molecule type" value="Genomic_DNA"/>
</dbReference>
<keyword evidence="2" id="KW-0175">Coiled coil</keyword>
<comment type="similarity">
    <text evidence="1">Belongs to the TRAFAC class myosin-kinesin ATPase superfamily. Kinesin family.</text>
</comment>
<dbReference type="AlphaFoldDB" id="A0AAD1UAT3"/>
<accession>A0AAD1UAT3</accession>
<feature type="coiled-coil region" evidence="2">
    <location>
        <begin position="82"/>
        <end position="133"/>
    </location>
</feature>
<evidence type="ECO:0000259" key="3">
    <source>
        <dbReference type="PROSITE" id="PS50067"/>
    </source>
</evidence>
<dbReference type="Pfam" id="PF00225">
    <property type="entry name" value="Kinesin"/>
    <property type="match status" value="1"/>
</dbReference>
<evidence type="ECO:0000256" key="2">
    <source>
        <dbReference type="SAM" id="Coils"/>
    </source>
</evidence>
<evidence type="ECO:0000313" key="5">
    <source>
        <dbReference type="Proteomes" id="UP001295684"/>
    </source>
</evidence>
<dbReference type="InterPro" id="IPR036961">
    <property type="entry name" value="Kinesin_motor_dom_sf"/>
</dbReference>
<gene>
    <name evidence="4" type="ORF">ECRASSUSDP1_LOCUS5879</name>
</gene>
<keyword evidence="1" id="KW-0547">Nucleotide-binding</keyword>
<dbReference type="Gene3D" id="3.40.850.10">
    <property type="entry name" value="Kinesin motor domain"/>
    <property type="match status" value="1"/>
</dbReference>